<dbReference type="Gene3D" id="1.10.10.10">
    <property type="entry name" value="Winged helix-like DNA-binding domain superfamily/Winged helix DNA-binding domain"/>
    <property type="match status" value="3"/>
</dbReference>
<name>A0A918NEC6_9GAMM</name>
<evidence type="ECO:0000259" key="7">
    <source>
        <dbReference type="Pfam" id="PF21981"/>
    </source>
</evidence>
<dbReference type="Pfam" id="PF02631">
    <property type="entry name" value="RecX_HTH2"/>
    <property type="match status" value="1"/>
</dbReference>
<evidence type="ECO:0000256" key="2">
    <source>
        <dbReference type="ARBA" id="ARBA00009695"/>
    </source>
</evidence>
<dbReference type="GO" id="GO:0006282">
    <property type="term" value="P:regulation of DNA repair"/>
    <property type="evidence" value="ECO:0007669"/>
    <property type="project" value="UniProtKB-UniRule"/>
</dbReference>
<gene>
    <name evidence="5 9" type="primary">recX</name>
    <name evidence="9" type="ORF">GCM10007392_32040</name>
</gene>
<dbReference type="InterPro" id="IPR003783">
    <property type="entry name" value="Regulatory_RecX"/>
</dbReference>
<evidence type="ECO:0000259" key="6">
    <source>
        <dbReference type="Pfam" id="PF02631"/>
    </source>
</evidence>
<dbReference type="AlphaFoldDB" id="A0A918NEC6"/>
<comment type="caution">
    <text evidence="9">The sequence shown here is derived from an EMBL/GenBank/DDBJ whole genome shotgun (WGS) entry which is preliminary data.</text>
</comment>
<evidence type="ECO:0000259" key="8">
    <source>
        <dbReference type="Pfam" id="PF21982"/>
    </source>
</evidence>
<dbReference type="InterPro" id="IPR036388">
    <property type="entry name" value="WH-like_DNA-bd_sf"/>
</dbReference>
<feature type="domain" description="RecX third three-helical" evidence="7">
    <location>
        <begin position="95"/>
        <end position="142"/>
    </location>
</feature>
<comment type="function">
    <text evidence="5">Modulates RecA activity.</text>
</comment>
<evidence type="ECO:0000256" key="4">
    <source>
        <dbReference type="ARBA" id="ARBA00022490"/>
    </source>
</evidence>
<reference evidence="9" key="2">
    <citation type="submission" date="2020-09" db="EMBL/GenBank/DDBJ databases">
        <authorList>
            <person name="Sun Q."/>
            <person name="Kim S."/>
        </authorList>
    </citation>
    <scope>NUCLEOTIDE SEQUENCE</scope>
    <source>
        <strain evidence="9">KCTC 22169</strain>
    </source>
</reference>
<dbReference type="Pfam" id="PF21981">
    <property type="entry name" value="RecX_HTH3"/>
    <property type="match status" value="1"/>
</dbReference>
<dbReference type="Pfam" id="PF21982">
    <property type="entry name" value="RecX_HTH1"/>
    <property type="match status" value="1"/>
</dbReference>
<dbReference type="InterPro" id="IPR053924">
    <property type="entry name" value="RecX_HTH_2nd"/>
</dbReference>
<dbReference type="EMBL" id="BMXR01000008">
    <property type="protein sequence ID" value="GGX61776.1"/>
    <property type="molecule type" value="Genomic_DNA"/>
</dbReference>
<proteinExistence type="inferred from homology"/>
<sequence>MSDTPWNAALNLLARREYSQAELRTKLQQKFPEDDGAIETALERLIDTGLQSDERFAEAFLRTQIARSRGPIRIRHEARRKGIAEQINDLLDASEEDWYALALEAAERKLGQGDVADPKVKARIARFLAYRGFDTDQTMSALDALKASGVD</sequence>
<dbReference type="GO" id="GO:0005737">
    <property type="term" value="C:cytoplasm"/>
    <property type="evidence" value="ECO:0007669"/>
    <property type="project" value="UniProtKB-SubCell"/>
</dbReference>
<evidence type="ECO:0000313" key="9">
    <source>
        <dbReference type="EMBL" id="GGX61776.1"/>
    </source>
</evidence>
<evidence type="ECO:0000256" key="1">
    <source>
        <dbReference type="ARBA" id="ARBA00004496"/>
    </source>
</evidence>
<keyword evidence="10" id="KW-1185">Reference proteome</keyword>
<dbReference type="Proteomes" id="UP000626148">
    <property type="component" value="Unassembled WGS sequence"/>
</dbReference>
<accession>A0A918NEC6</accession>
<protein>
    <recommendedName>
        <fullName evidence="3 5">Regulatory protein RecX</fullName>
    </recommendedName>
</protein>
<dbReference type="RefSeq" id="WP_189610500.1">
    <property type="nucleotide sequence ID" value="NZ_BMXR01000008.1"/>
</dbReference>
<dbReference type="PANTHER" id="PTHR33602">
    <property type="entry name" value="REGULATORY PROTEIN RECX FAMILY PROTEIN"/>
    <property type="match status" value="1"/>
</dbReference>
<organism evidence="9 10">
    <name type="scientific">Saccharospirillum salsuginis</name>
    <dbReference type="NCBI Taxonomy" id="418750"/>
    <lineage>
        <taxon>Bacteria</taxon>
        <taxon>Pseudomonadati</taxon>
        <taxon>Pseudomonadota</taxon>
        <taxon>Gammaproteobacteria</taxon>
        <taxon>Oceanospirillales</taxon>
        <taxon>Saccharospirillaceae</taxon>
        <taxon>Saccharospirillum</taxon>
    </lineage>
</organism>
<feature type="domain" description="RecX first three-helical" evidence="8">
    <location>
        <begin position="6"/>
        <end position="45"/>
    </location>
</feature>
<dbReference type="HAMAP" id="MF_01114">
    <property type="entry name" value="RecX"/>
    <property type="match status" value="1"/>
</dbReference>
<feature type="domain" description="RecX second three-helical" evidence="6">
    <location>
        <begin position="52"/>
        <end position="87"/>
    </location>
</feature>
<comment type="similarity">
    <text evidence="2 5">Belongs to the RecX family.</text>
</comment>
<dbReference type="InterPro" id="IPR053925">
    <property type="entry name" value="RecX_HTH_3rd"/>
</dbReference>
<comment type="subcellular location">
    <subcellularLocation>
        <location evidence="1 5">Cytoplasm</location>
    </subcellularLocation>
</comment>
<dbReference type="InterPro" id="IPR053926">
    <property type="entry name" value="RecX_HTH_1st"/>
</dbReference>
<keyword evidence="4 5" id="KW-0963">Cytoplasm</keyword>
<evidence type="ECO:0000256" key="5">
    <source>
        <dbReference type="HAMAP-Rule" id="MF_01114"/>
    </source>
</evidence>
<evidence type="ECO:0000313" key="10">
    <source>
        <dbReference type="Proteomes" id="UP000626148"/>
    </source>
</evidence>
<evidence type="ECO:0000256" key="3">
    <source>
        <dbReference type="ARBA" id="ARBA00018111"/>
    </source>
</evidence>
<dbReference type="PANTHER" id="PTHR33602:SF1">
    <property type="entry name" value="REGULATORY PROTEIN RECX FAMILY PROTEIN"/>
    <property type="match status" value="1"/>
</dbReference>
<reference evidence="9" key="1">
    <citation type="journal article" date="2014" name="Int. J. Syst. Evol. Microbiol.">
        <title>Complete genome sequence of Corynebacterium casei LMG S-19264T (=DSM 44701T), isolated from a smear-ripened cheese.</title>
        <authorList>
            <consortium name="US DOE Joint Genome Institute (JGI-PGF)"/>
            <person name="Walter F."/>
            <person name="Albersmeier A."/>
            <person name="Kalinowski J."/>
            <person name="Ruckert C."/>
        </authorList>
    </citation>
    <scope>NUCLEOTIDE SEQUENCE</scope>
    <source>
        <strain evidence="9">KCTC 22169</strain>
    </source>
</reference>